<sequence length="359" mass="37682">MTVERPGAVSGLDWTVFRGERIDVMRALGDEHSDAIMAWRALVGGSWSGLIEYADGFAAQRFDAIVASSKRLLPTESAELAALADGAGIPERDLWVLNLRGDLGRDGTGCSDLAGLAADGGVLLGHNEDGDAEVRELIRLITLDIDGDPCVTVLWYPGMLPANSFVTTSAGLSFGMDHLPTAVPNLGGAGRHLVARHAQRQTDGAAARAALTDVPCAGAFAFNMIDEPGGRADVIENVSGRVAAARAETAAIPLRHVNHPCLVPDGTRGIPDDDRWLAESRGRGALLEAGSVRAATAADVMSALRAPGVLNTEEHLYTYATTVVDTARGRVLVRGHGDEWEGDLAAFARGRRAAPVVTA</sequence>
<comment type="caution">
    <text evidence="2">The sequence shown here is derived from an EMBL/GenBank/DDBJ whole genome shotgun (WGS) entry which is preliminary data.</text>
</comment>
<name>G7GRF4_9ACTN</name>
<dbReference type="InterPro" id="IPR047801">
    <property type="entry name" value="Peptidase_C45"/>
</dbReference>
<dbReference type="STRING" id="1075090.GOAMR_48_00900"/>
<evidence type="ECO:0000259" key="1">
    <source>
        <dbReference type="Pfam" id="PF03417"/>
    </source>
</evidence>
<dbReference type="InterPro" id="IPR047794">
    <property type="entry name" value="C45_proenzyme-like"/>
</dbReference>
<dbReference type="PANTHER" id="PTHR34180">
    <property type="entry name" value="PEPTIDASE C45"/>
    <property type="match status" value="1"/>
</dbReference>
<dbReference type="Gene3D" id="3.60.60.10">
    <property type="entry name" value="Penicillin V Acylase, Chain A"/>
    <property type="match status" value="1"/>
</dbReference>
<keyword evidence="3" id="KW-1185">Reference proteome</keyword>
<evidence type="ECO:0000313" key="2">
    <source>
        <dbReference type="EMBL" id="GAB06179.1"/>
    </source>
</evidence>
<dbReference type="eggNOG" id="ENOG502Z98E">
    <property type="taxonomic scope" value="Bacteria"/>
</dbReference>
<evidence type="ECO:0000313" key="3">
    <source>
        <dbReference type="Proteomes" id="UP000006023"/>
    </source>
</evidence>
<dbReference type="Pfam" id="PF03417">
    <property type="entry name" value="AAT"/>
    <property type="match status" value="1"/>
</dbReference>
<reference evidence="2 3" key="1">
    <citation type="submission" date="2011-11" db="EMBL/GenBank/DDBJ databases">
        <title>Whole genome shotgun sequence of Gordonia amarae NBRC 15530.</title>
        <authorList>
            <person name="Takarada H."/>
            <person name="Hosoyama A."/>
            <person name="Tsuchikane K."/>
            <person name="Katsumata H."/>
            <person name="Yamazaki S."/>
            <person name="Fujita N."/>
        </authorList>
    </citation>
    <scope>NUCLEOTIDE SEQUENCE [LARGE SCALE GENOMIC DNA]</scope>
    <source>
        <strain evidence="2 3">NBRC 15530</strain>
    </source>
</reference>
<dbReference type="AlphaFoldDB" id="G7GRF4"/>
<accession>G7GRF4</accession>
<protein>
    <recommendedName>
        <fullName evidence="1">Peptidase C45 hydrolase domain-containing protein</fullName>
    </recommendedName>
</protein>
<organism evidence="2 3">
    <name type="scientific">Gordonia amarae NBRC 15530</name>
    <dbReference type="NCBI Taxonomy" id="1075090"/>
    <lineage>
        <taxon>Bacteria</taxon>
        <taxon>Bacillati</taxon>
        <taxon>Actinomycetota</taxon>
        <taxon>Actinomycetes</taxon>
        <taxon>Mycobacteriales</taxon>
        <taxon>Gordoniaceae</taxon>
        <taxon>Gordonia</taxon>
    </lineage>
</organism>
<dbReference type="EMBL" id="BAED01000048">
    <property type="protein sequence ID" value="GAB06179.1"/>
    <property type="molecule type" value="Genomic_DNA"/>
</dbReference>
<dbReference type="NCBIfam" id="NF040521">
    <property type="entry name" value="C45_proenzyme"/>
    <property type="match status" value="1"/>
</dbReference>
<proteinExistence type="predicted"/>
<dbReference type="Proteomes" id="UP000006023">
    <property type="component" value="Unassembled WGS sequence"/>
</dbReference>
<gene>
    <name evidence="2" type="ORF">GOAMR_48_00900</name>
</gene>
<dbReference type="PANTHER" id="PTHR34180:SF1">
    <property type="entry name" value="BETA-ALANYL-DOPAMINE_CARCININE HYDROLASE"/>
    <property type="match status" value="1"/>
</dbReference>
<dbReference type="InterPro" id="IPR005079">
    <property type="entry name" value="Peptidase_C45_hydrolase"/>
</dbReference>
<feature type="domain" description="Peptidase C45 hydrolase" evidence="1">
    <location>
        <begin position="119"/>
        <end position="259"/>
    </location>
</feature>